<evidence type="ECO:0000256" key="2">
    <source>
        <dbReference type="ARBA" id="ARBA00022801"/>
    </source>
</evidence>
<dbReference type="EMBL" id="BDCO01000003">
    <property type="protein sequence ID" value="GAT35486.1"/>
    <property type="molecule type" value="Genomic_DNA"/>
</dbReference>
<keyword evidence="2 7" id="KW-0378">Hydrolase</keyword>
<proteinExistence type="inferred from homology"/>
<organism evidence="11 12">
    <name type="scientific">Terrimicrobium sacchariphilum</name>
    <dbReference type="NCBI Taxonomy" id="690879"/>
    <lineage>
        <taxon>Bacteria</taxon>
        <taxon>Pseudomonadati</taxon>
        <taxon>Verrucomicrobiota</taxon>
        <taxon>Terrimicrobiia</taxon>
        <taxon>Terrimicrobiales</taxon>
        <taxon>Terrimicrobiaceae</taxon>
        <taxon>Terrimicrobium</taxon>
    </lineage>
</organism>
<protein>
    <submittedName>
        <fullName evidence="11">Aryl-phospho-beta-D-glucosidase BglC, GH1 family</fullName>
    </submittedName>
</protein>
<evidence type="ECO:0000256" key="4">
    <source>
        <dbReference type="ARBA" id="ARBA00023277"/>
    </source>
</evidence>
<evidence type="ECO:0000256" key="3">
    <source>
        <dbReference type="ARBA" id="ARBA00023001"/>
    </source>
</evidence>
<dbReference type="RefSeq" id="WP_084400719.1">
    <property type="nucleotide sequence ID" value="NZ_BDCO01000003.1"/>
</dbReference>
<keyword evidence="4" id="KW-0119">Carbohydrate metabolism</keyword>
<evidence type="ECO:0000256" key="9">
    <source>
        <dbReference type="SAM" id="SignalP"/>
    </source>
</evidence>
<dbReference type="GO" id="GO:0009986">
    <property type="term" value="C:cell surface"/>
    <property type="evidence" value="ECO:0007669"/>
    <property type="project" value="TreeGrafter"/>
</dbReference>
<dbReference type="OrthoDB" id="9800955at2"/>
<dbReference type="GO" id="GO:0008422">
    <property type="term" value="F:beta-glucosidase activity"/>
    <property type="evidence" value="ECO:0007669"/>
    <property type="project" value="TreeGrafter"/>
</dbReference>
<comment type="similarity">
    <text evidence="1 7">Belongs to the glycosyl hydrolase 5 (cellulase A) family.</text>
</comment>
<evidence type="ECO:0000256" key="5">
    <source>
        <dbReference type="ARBA" id="ARBA00023295"/>
    </source>
</evidence>
<evidence type="ECO:0000256" key="7">
    <source>
        <dbReference type="RuleBase" id="RU361153"/>
    </source>
</evidence>
<feature type="compositionally biased region" description="Polar residues" evidence="8">
    <location>
        <begin position="518"/>
        <end position="528"/>
    </location>
</feature>
<dbReference type="Gene3D" id="2.60.120.260">
    <property type="entry name" value="Galactose-binding domain-like"/>
    <property type="match status" value="1"/>
</dbReference>
<feature type="domain" description="Glycoside hydrolase family 5" evidence="10">
    <location>
        <begin position="205"/>
        <end position="481"/>
    </location>
</feature>
<dbReference type="InterPro" id="IPR017853">
    <property type="entry name" value="GH"/>
</dbReference>
<dbReference type="InParanoid" id="A0A146GGD7"/>
<keyword evidence="5 7" id="KW-0326">Glycosidase</keyword>
<accession>A0A146GGD7</accession>
<reference evidence="12" key="1">
    <citation type="journal article" date="2017" name="Genome Announc.">
        <title>Draft Genome Sequence of Terrimicrobium sacchariphilum NM-5T, a Facultative Anaerobic Soil Bacterium of the Class Spartobacteria.</title>
        <authorList>
            <person name="Qiu Y.L."/>
            <person name="Tourlousse D.M."/>
            <person name="Matsuura N."/>
            <person name="Ohashi A."/>
            <person name="Sekiguchi Y."/>
        </authorList>
    </citation>
    <scope>NUCLEOTIDE SEQUENCE [LARGE SCALE GENOMIC DNA]</scope>
    <source>
        <strain evidence="12">NM-5</strain>
    </source>
</reference>
<evidence type="ECO:0000313" key="12">
    <source>
        <dbReference type="Proteomes" id="UP000076023"/>
    </source>
</evidence>
<name>A0A146GGD7_TERSA</name>
<comment type="caution">
    <text evidence="11">The sequence shown here is derived from an EMBL/GenBank/DDBJ whole genome shotgun (WGS) entry which is preliminary data.</text>
</comment>
<feature type="region of interest" description="Disordered" evidence="8">
    <location>
        <begin position="497"/>
        <end position="528"/>
    </location>
</feature>
<dbReference type="AlphaFoldDB" id="A0A146GGD7"/>
<evidence type="ECO:0000256" key="1">
    <source>
        <dbReference type="ARBA" id="ARBA00005641"/>
    </source>
</evidence>
<evidence type="ECO:0000259" key="10">
    <source>
        <dbReference type="Pfam" id="PF00150"/>
    </source>
</evidence>
<keyword evidence="3" id="KW-0136">Cellulose degradation</keyword>
<dbReference type="PANTHER" id="PTHR31297:SF41">
    <property type="entry name" value="ENDOGLUCANASE, PUTATIVE (AFU_ORTHOLOGUE AFUA_5G01830)-RELATED"/>
    <property type="match status" value="1"/>
</dbReference>
<dbReference type="InterPro" id="IPR050386">
    <property type="entry name" value="Glycosyl_hydrolase_5"/>
</dbReference>
<keyword evidence="9" id="KW-0732">Signal</keyword>
<gene>
    <name evidence="11" type="ORF">TSACC_3552</name>
</gene>
<dbReference type="SUPFAM" id="SSF51445">
    <property type="entry name" value="(Trans)glycosidases"/>
    <property type="match status" value="1"/>
</dbReference>
<dbReference type="GO" id="GO:0005576">
    <property type="term" value="C:extracellular region"/>
    <property type="evidence" value="ECO:0007669"/>
    <property type="project" value="TreeGrafter"/>
</dbReference>
<feature type="signal peptide" evidence="9">
    <location>
        <begin position="1"/>
        <end position="20"/>
    </location>
</feature>
<sequence>MPPIALFIALLLLATPLAQGETDSSRSQPVVSVDFENGVLSPDWKSEGSGNATLVPEGFGAKSLLVTLPDQGSRFVHIPLSAESVRGRRIALSAHVRGENVTRPREPWNGVKVMLKTVAPGGTDYQGLMDLYGTFNWKSCGLITTIPADVTEATLMLGIQDASGKAWFDDVSLLVLGKLRSRPASPPALLPPEKLDRRTDLPRLRGVMYGPQGREEDIRKLAEWGANLIRWQFYWYDGTFPEKRLDLALYDQWLEATMAEVDRMLPLCEQLGIRVLIDLHTPPGATESRQSAIFQKAEYQKKFLEVWEKLARHYKDKPAIWGYDLLNEPAEGSVAPGLLDWHSLADLTAHRVREIDPHRAIIVEPGPYGGWGNLPFFEPIAVPGIVYSIHMYDPLAFTHQGVLDGYPVGVEYPGMIRGVLWNKEKLREILAPVREFQKDYNVPIFVGEFSAIRWAPGDSAACYLRDCIEIFEEYGWDWAYHAFREWHGWNVEVGSVKDDTSPAPVPTTREKELRAGLSKNQSARAVNP</sequence>
<dbReference type="PANTHER" id="PTHR31297">
    <property type="entry name" value="GLUCAN ENDO-1,6-BETA-GLUCOSIDASE B"/>
    <property type="match status" value="1"/>
</dbReference>
<dbReference type="Gene3D" id="3.20.20.80">
    <property type="entry name" value="Glycosidases"/>
    <property type="match status" value="1"/>
</dbReference>
<keyword evidence="6" id="KW-0624">Polysaccharide degradation</keyword>
<evidence type="ECO:0000256" key="6">
    <source>
        <dbReference type="ARBA" id="ARBA00023326"/>
    </source>
</evidence>
<dbReference type="Proteomes" id="UP000076023">
    <property type="component" value="Unassembled WGS sequence"/>
</dbReference>
<keyword evidence="12" id="KW-1185">Reference proteome</keyword>
<dbReference type="GO" id="GO:0030245">
    <property type="term" value="P:cellulose catabolic process"/>
    <property type="evidence" value="ECO:0007669"/>
    <property type="project" value="UniProtKB-KW"/>
</dbReference>
<feature type="chain" id="PRO_5007524809" evidence="9">
    <location>
        <begin position="21"/>
        <end position="528"/>
    </location>
</feature>
<dbReference type="Pfam" id="PF00150">
    <property type="entry name" value="Cellulase"/>
    <property type="match status" value="1"/>
</dbReference>
<dbReference type="InterPro" id="IPR001547">
    <property type="entry name" value="Glyco_hydro_5"/>
</dbReference>
<evidence type="ECO:0000256" key="8">
    <source>
        <dbReference type="SAM" id="MobiDB-lite"/>
    </source>
</evidence>
<evidence type="ECO:0000313" key="11">
    <source>
        <dbReference type="EMBL" id="GAT35486.1"/>
    </source>
</evidence>
<dbReference type="STRING" id="690879.TSACC_3552"/>